<organism evidence="1 2">
    <name type="scientific">Daedalea quercina L-15889</name>
    <dbReference type="NCBI Taxonomy" id="1314783"/>
    <lineage>
        <taxon>Eukaryota</taxon>
        <taxon>Fungi</taxon>
        <taxon>Dikarya</taxon>
        <taxon>Basidiomycota</taxon>
        <taxon>Agaricomycotina</taxon>
        <taxon>Agaricomycetes</taxon>
        <taxon>Polyporales</taxon>
        <taxon>Fomitopsis</taxon>
    </lineage>
</organism>
<dbReference type="Gene3D" id="3.80.10.10">
    <property type="entry name" value="Ribonuclease Inhibitor"/>
    <property type="match status" value="1"/>
</dbReference>
<name>A0A165U5X7_9APHY</name>
<dbReference type="SUPFAM" id="SSF52047">
    <property type="entry name" value="RNI-like"/>
    <property type="match status" value="1"/>
</dbReference>
<protein>
    <recommendedName>
        <fullName evidence="3">F-box domain-containing protein</fullName>
    </recommendedName>
</protein>
<evidence type="ECO:0000313" key="2">
    <source>
        <dbReference type="Proteomes" id="UP000076727"/>
    </source>
</evidence>
<dbReference type="STRING" id="1314783.A0A165U5X7"/>
<sequence>MHRAIQISELVGHIVDSLGSPIGERGEGGTQFVDQTIASSLARLARTSRLFHDHAISKLWETQLGIQNLIQCMPEDLWTIIVTHVSVSCVLLPVKFIEFKRAPCPSDWKRFDLYAVHIRELVFPSPEQHFQSLPVSPTIYAALARYNGHLHPRPYLPHLRSLTCKSKGEPSELSDICMSFLGPSVSSLIVAPSRNDSACSLVALTQAPYLAPCLQRLNIDFRWTPDPSRLLVGALNALHDLRVLHLVLPSEPSEALWATTARLPALVELSIEGRTYEEAVSPRLAPTSSPDYTFELAGVTRLSLLNLHALDCAGFLDLFDLPGLTSLVLTFPPDDDYPGEELFRAIANRCPTTLSELSIRPSKRPSPDRAGSSARHLRALHTFHGLRTLHASHISDLDDDALFESAAAWPALEELTLTSTRRPSSATLLGLTCVAEACRDLRSLALDVNASDAAVAPSRCPQDAPRRASRPNKRVAALDVGASPLRSADVPGVAQILVDSFAGLSTILQSGAVSAGAWREVQDLLPTLYAAKREERCQ</sequence>
<gene>
    <name evidence="1" type="ORF">DAEQUDRAFT_753883</name>
</gene>
<dbReference type="EMBL" id="KV429033">
    <property type="protein sequence ID" value="KZT74441.1"/>
    <property type="molecule type" value="Genomic_DNA"/>
</dbReference>
<dbReference type="InterPro" id="IPR032675">
    <property type="entry name" value="LRR_dom_sf"/>
</dbReference>
<evidence type="ECO:0000313" key="1">
    <source>
        <dbReference type="EMBL" id="KZT74441.1"/>
    </source>
</evidence>
<accession>A0A165U5X7</accession>
<dbReference type="AlphaFoldDB" id="A0A165U5X7"/>
<evidence type="ECO:0008006" key="3">
    <source>
        <dbReference type="Google" id="ProtNLM"/>
    </source>
</evidence>
<proteinExistence type="predicted"/>
<keyword evidence="2" id="KW-1185">Reference proteome</keyword>
<dbReference type="OrthoDB" id="2757320at2759"/>
<reference evidence="1 2" key="1">
    <citation type="journal article" date="2016" name="Mol. Biol. Evol.">
        <title>Comparative Genomics of Early-Diverging Mushroom-Forming Fungi Provides Insights into the Origins of Lignocellulose Decay Capabilities.</title>
        <authorList>
            <person name="Nagy L.G."/>
            <person name="Riley R."/>
            <person name="Tritt A."/>
            <person name="Adam C."/>
            <person name="Daum C."/>
            <person name="Floudas D."/>
            <person name="Sun H."/>
            <person name="Yadav J.S."/>
            <person name="Pangilinan J."/>
            <person name="Larsson K.H."/>
            <person name="Matsuura K."/>
            <person name="Barry K."/>
            <person name="Labutti K."/>
            <person name="Kuo R."/>
            <person name="Ohm R.A."/>
            <person name="Bhattacharya S.S."/>
            <person name="Shirouzu T."/>
            <person name="Yoshinaga Y."/>
            <person name="Martin F.M."/>
            <person name="Grigoriev I.V."/>
            <person name="Hibbett D.S."/>
        </authorList>
    </citation>
    <scope>NUCLEOTIDE SEQUENCE [LARGE SCALE GENOMIC DNA]</scope>
    <source>
        <strain evidence="1 2">L-15889</strain>
    </source>
</reference>
<dbReference type="Proteomes" id="UP000076727">
    <property type="component" value="Unassembled WGS sequence"/>
</dbReference>